<proteinExistence type="predicted"/>
<feature type="compositionally biased region" description="Basic residues" evidence="1">
    <location>
        <begin position="63"/>
        <end position="76"/>
    </location>
</feature>
<accession>A0AAD1SE35</accession>
<keyword evidence="3" id="KW-1185">Reference proteome</keyword>
<feature type="region of interest" description="Disordered" evidence="1">
    <location>
        <begin position="1"/>
        <end position="111"/>
    </location>
</feature>
<gene>
    <name evidence="2" type="ORF">PECUL_23A027881</name>
</gene>
<evidence type="ECO:0000256" key="1">
    <source>
        <dbReference type="SAM" id="MobiDB-lite"/>
    </source>
</evidence>
<reference evidence="2" key="1">
    <citation type="submission" date="2022-03" db="EMBL/GenBank/DDBJ databases">
        <authorList>
            <person name="Alioto T."/>
            <person name="Alioto T."/>
            <person name="Gomez Garrido J."/>
        </authorList>
    </citation>
    <scope>NUCLEOTIDE SEQUENCE</scope>
</reference>
<feature type="compositionally biased region" description="Polar residues" evidence="1">
    <location>
        <begin position="52"/>
        <end position="62"/>
    </location>
</feature>
<evidence type="ECO:0000313" key="3">
    <source>
        <dbReference type="Proteomes" id="UP001295444"/>
    </source>
</evidence>
<protein>
    <submittedName>
        <fullName evidence="2">Uncharacterized protein</fullName>
    </submittedName>
</protein>
<sequence length="144" mass="15311">MDSPLQDAALDIIVPEEEDAAKGKDSEEEQRMSVCLSDRSVLHGRKKRISKSRVSYSPSSTRGSKKTRGAGKRNRKSCQAAELGQVPVFEGDEQAGTSQNMPARGKAGSPAMAWLQDSSKLPSSTAPVGLIGLTGAICLLVRLV</sequence>
<organism evidence="2 3">
    <name type="scientific">Pelobates cultripes</name>
    <name type="common">Western spadefoot toad</name>
    <dbReference type="NCBI Taxonomy" id="61616"/>
    <lineage>
        <taxon>Eukaryota</taxon>
        <taxon>Metazoa</taxon>
        <taxon>Chordata</taxon>
        <taxon>Craniata</taxon>
        <taxon>Vertebrata</taxon>
        <taxon>Euteleostomi</taxon>
        <taxon>Amphibia</taxon>
        <taxon>Batrachia</taxon>
        <taxon>Anura</taxon>
        <taxon>Pelobatoidea</taxon>
        <taxon>Pelobatidae</taxon>
        <taxon>Pelobates</taxon>
    </lineage>
</organism>
<feature type="compositionally biased region" description="Basic and acidic residues" evidence="1">
    <location>
        <begin position="20"/>
        <end position="31"/>
    </location>
</feature>
<feature type="compositionally biased region" description="Basic residues" evidence="1">
    <location>
        <begin position="42"/>
        <end position="51"/>
    </location>
</feature>
<evidence type="ECO:0000313" key="2">
    <source>
        <dbReference type="EMBL" id="CAH2296638.1"/>
    </source>
</evidence>
<dbReference type="AlphaFoldDB" id="A0AAD1SE35"/>
<dbReference type="EMBL" id="OW240916">
    <property type="protein sequence ID" value="CAH2296638.1"/>
    <property type="molecule type" value="Genomic_DNA"/>
</dbReference>
<dbReference type="Proteomes" id="UP001295444">
    <property type="component" value="Chromosome 05"/>
</dbReference>
<name>A0AAD1SE35_PELCU</name>